<dbReference type="InterPro" id="IPR036291">
    <property type="entry name" value="NAD(P)-bd_dom_sf"/>
</dbReference>
<dbReference type="Pfam" id="PF16717">
    <property type="entry name" value="RAC_head"/>
    <property type="match status" value="1"/>
</dbReference>
<comment type="similarity">
    <text evidence="2">Belongs to the short-chain dehydrogenases/reductases (SDR) family.</text>
</comment>
<dbReference type="GO" id="GO:0006450">
    <property type="term" value="P:regulation of translational fidelity"/>
    <property type="evidence" value="ECO:0007669"/>
    <property type="project" value="InterPro"/>
</dbReference>
<feature type="region of interest" description="Disordered" evidence="7">
    <location>
        <begin position="168"/>
        <end position="188"/>
    </location>
</feature>
<dbReference type="InParanoid" id="A0A1Z5SQP7"/>
<dbReference type="PANTHER" id="PTHR43999:SF1">
    <property type="entry name" value="DNAJ HOMOLOG SUBFAMILY C MEMBER 2"/>
    <property type="match status" value="1"/>
</dbReference>
<dbReference type="SUPFAM" id="SSF51735">
    <property type="entry name" value="NAD(P)-binding Rossmann-fold domains"/>
    <property type="match status" value="1"/>
</dbReference>
<feature type="domain" description="J" evidence="8">
    <location>
        <begin position="100"/>
        <end position="170"/>
    </location>
</feature>
<evidence type="ECO:0000313" key="9">
    <source>
        <dbReference type="EMBL" id="OTA23155.1"/>
    </source>
</evidence>
<dbReference type="InterPro" id="IPR044634">
    <property type="entry name" value="Zuotin/DnaJC2"/>
</dbReference>
<dbReference type="Pfam" id="PF13561">
    <property type="entry name" value="adh_short_C2"/>
    <property type="match status" value="1"/>
</dbReference>
<gene>
    <name evidence="9" type="ORF">BTJ68_13018</name>
</gene>
<dbReference type="InterPro" id="IPR036869">
    <property type="entry name" value="J_dom_sf"/>
</dbReference>
<comment type="subcellular location">
    <subcellularLocation>
        <location evidence="1">Cytoplasm</location>
    </subcellularLocation>
</comment>
<dbReference type="PROSITE" id="PS00636">
    <property type="entry name" value="DNAJ_1"/>
    <property type="match status" value="1"/>
</dbReference>
<dbReference type="Pfam" id="PF00226">
    <property type="entry name" value="DnaJ"/>
    <property type="match status" value="1"/>
</dbReference>
<dbReference type="GO" id="GO:0030544">
    <property type="term" value="F:Hsp70 protein binding"/>
    <property type="evidence" value="ECO:0007669"/>
    <property type="project" value="InterPro"/>
</dbReference>
<dbReference type="PRINTS" id="PR00080">
    <property type="entry name" value="SDRFAMILY"/>
</dbReference>
<dbReference type="EMBL" id="MUNK01000315">
    <property type="protein sequence ID" value="OTA23155.1"/>
    <property type="molecule type" value="Genomic_DNA"/>
</dbReference>
<dbReference type="SUPFAM" id="SSF46565">
    <property type="entry name" value="Chaperone J-domain"/>
    <property type="match status" value="1"/>
</dbReference>
<dbReference type="InterPro" id="IPR054076">
    <property type="entry name" value="ZUO1-like_ZHD"/>
</dbReference>
<feature type="compositionally biased region" description="Acidic residues" evidence="7">
    <location>
        <begin position="74"/>
        <end position="85"/>
    </location>
</feature>
<dbReference type="Gene3D" id="1.10.8.840">
    <property type="entry name" value="Ribosome-associated complex head domain"/>
    <property type="match status" value="1"/>
</dbReference>
<evidence type="ECO:0000256" key="2">
    <source>
        <dbReference type="ARBA" id="ARBA00006484"/>
    </source>
</evidence>
<dbReference type="GO" id="GO:0016491">
    <property type="term" value="F:oxidoreductase activity"/>
    <property type="evidence" value="ECO:0007669"/>
    <property type="project" value="UniProtKB-KW"/>
</dbReference>
<dbReference type="PRINTS" id="PR00081">
    <property type="entry name" value="GDHRDH"/>
</dbReference>
<proteinExistence type="inferred from homology"/>
<protein>
    <recommendedName>
        <fullName evidence="8">J domain-containing protein</fullName>
    </recommendedName>
</protein>
<comment type="caution">
    <text evidence="9">The sequence shown here is derived from an EMBL/GenBank/DDBJ whole genome shotgun (WGS) entry which is preliminary data.</text>
</comment>
<dbReference type="InterPro" id="IPR018253">
    <property type="entry name" value="DnaJ_domain_CS"/>
</dbReference>
<dbReference type="Pfam" id="PF26185">
    <property type="entry name" value="Zuotin_N"/>
    <property type="match status" value="1"/>
</dbReference>
<feature type="compositionally biased region" description="Basic residues" evidence="7">
    <location>
        <begin position="46"/>
        <end position="55"/>
    </location>
</feature>
<dbReference type="InterPro" id="IPR020904">
    <property type="entry name" value="Sc_DH/Rdtase_CS"/>
</dbReference>
<feature type="region of interest" description="Disordered" evidence="7">
    <location>
        <begin position="244"/>
        <end position="364"/>
    </location>
</feature>
<keyword evidence="6" id="KW-0143">Chaperone</keyword>
<reference evidence="9 10" key="1">
    <citation type="submission" date="2017-01" db="EMBL/GenBank/DDBJ databases">
        <title>The recent genome duplication of the halophilic yeast Hortaea werneckii: insights from long-read sequencing.</title>
        <authorList>
            <person name="Sinha S."/>
            <person name="Flibotte S."/>
            <person name="Neira M."/>
            <person name="Lenassi M."/>
            <person name="Gostincar C."/>
            <person name="Stajich J.E."/>
            <person name="Nislow C.E."/>
        </authorList>
    </citation>
    <scope>NUCLEOTIDE SEQUENCE [LARGE SCALE GENOMIC DNA]</scope>
    <source>
        <strain evidence="9 10">EXF-2000</strain>
    </source>
</reference>
<dbReference type="GO" id="GO:0005829">
    <property type="term" value="C:cytosol"/>
    <property type="evidence" value="ECO:0007669"/>
    <property type="project" value="TreeGrafter"/>
</dbReference>
<dbReference type="Proteomes" id="UP000194280">
    <property type="component" value="Unassembled WGS sequence"/>
</dbReference>
<dbReference type="Gene3D" id="3.40.50.720">
    <property type="entry name" value="NAD(P)-binding Rossmann-like Domain"/>
    <property type="match status" value="1"/>
</dbReference>
<accession>A0A1Z5SQP7</accession>
<dbReference type="InterPro" id="IPR058871">
    <property type="entry name" value="Zuotin_N"/>
</dbReference>
<dbReference type="InterPro" id="IPR042569">
    <property type="entry name" value="RAC_head_sf"/>
</dbReference>
<sequence>MAAIQLQATLPSLPSGWSAEKDFKAVSTLSQPTSRAIEAVGPHFLAHARRKRHKRTFSEDERLQAASSVKKTEDEDDGEISEPEDPMLLQREAKDWKTQDHYAVLGLSKKRWRASEEEIKKAHRKKVLKHHPDKKAASGQEENDQFFKCIQRATDILLDPIKRRQFDSVDENADKEPPSKKDVQKKPGNFYKLFGPVFESEGRFSRVQPVPQLGGPDASREQVEEFYNFWYNFDSWRSFEYLDEDVPDDNEGRDQKRHQERKNLNARKKRKVEDNQRLRKLLDDTMAQDERIKKFRQEGNKEKNKKRLEKEAAEKAAKEEAQRKKEEDERLQKEKEASDKAAKDESKKAKEAAKNAAKKNKRVIRNAAKDGNYFADGEPSPQQIDQALNDTDALITKLEVDEIATMTNNLAGKKGADVKNVFVQENKRLVEAGKAKEEDDLPSLLGRLEACARDLSTAGASLALTYGTNKAALDTLLDELNPQAGNRKVTGHQCDVAREEDLNRLFDEIKQAHGQHPDILVVNAGYGKRTSNILDISLEEWDYTINVNLRSSFILTKLAIPHMQSCHWGRVIYISSIAAGGTSINGCHYSASKAGLQGLSKNLANKLGKEGITFNDVAPAMITDTGMIPSEENLKGTPGDVGNIPVGRSGKPEECAGVVSMLCRTGYMTGQSILLSGGLK</sequence>
<dbReference type="CDD" id="cd06257">
    <property type="entry name" value="DnaJ"/>
    <property type="match status" value="1"/>
</dbReference>
<dbReference type="InterPro" id="IPR032003">
    <property type="entry name" value="RAC_head"/>
</dbReference>
<keyword evidence="5" id="KW-0560">Oxidoreductase</keyword>
<keyword evidence="4" id="KW-0521">NADP</keyword>
<evidence type="ECO:0000256" key="5">
    <source>
        <dbReference type="ARBA" id="ARBA00023002"/>
    </source>
</evidence>
<dbReference type="GO" id="GO:0043022">
    <property type="term" value="F:ribosome binding"/>
    <property type="evidence" value="ECO:0007669"/>
    <property type="project" value="InterPro"/>
</dbReference>
<evidence type="ECO:0000259" key="8">
    <source>
        <dbReference type="PROSITE" id="PS50076"/>
    </source>
</evidence>
<dbReference type="InterPro" id="IPR002347">
    <property type="entry name" value="SDR_fam"/>
</dbReference>
<evidence type="ECO:0000256" key="3">
    <source>
        <dbReference type="ARBA" id="ARBA00022490"/>
    </source>
</evidence>
<dbReference type="CDD" id="cd05233">
    <property type="entry name" value="SDR_c"/>
    <property type="match status" value="1"/>
</dbReference>
<feature type="region of interest" description="Disordered" evidence="7">
    <location>
        <begin position="45"/>
        <end position="87"/>
    </location>
</feature>
<dbReference type="PANTHER" id="PTHR43999">
    <property type="entry name" value="DNAJ HOMOLOG SUBFAMILY C MEMBER 2"/>
    <property type="match status" value="1"/>
</dbReference>
<dbReference type="PROSITE" id="PS00061">
    <property type="entry name" value="ADH_SHORT"/>
    <property type="match status" value="1"/>
</dbReference>
<evidence type="ECO:0000256" key="7">
    <source>
        <dbReference type="SAM" id="MobiDB-lite"/>
    </source>
</evidence>
<dbReference type="CDD" id="cd23953">
    <property type="entry name" value="zuotin_NTD"/>
    <property type="match status" value="1"/>
</dbReference>
<evidence type="ECO:0000256" key="6">
    <source>
        <dbReference type="ARBA" id="ARBA00023186"/>
    </source>
</evidence>
<feature type="compositionally biased region" description="Basic residues" evidence="7">
    <location>
        <begin position="255"/>
        <end position="270"/>
    </location>
</feature>
<dbReference type="GO" id="GO:0051083">
    <property type="term" value="P:'de novo' cotranslational protein folding"/>
    <property type="evidence" value="ECO:0007669"/>
    <property type="project" value="InterPro"/>
</dbReference>
<organism evidence="9 10">
    <name type="scientific">Hortaea werneckii EXF-2000</name>
    <dbReference type="NCBI Taxonomy" id="1157616"/>
    <lineage>
        <taxon>Eukaryota</taxon>
        <taxon>Fungi</taxon>
        <taxon>Dikarya</taxon>
        <taxon>Ascomycota</taxon>
        <taxon>Pezizomycotina</taxon>
        <taxon>Dothideomycetes</taxon>
        <taxon>Dothideomycetidae</taxon>
        <taxon>Mycosphaerellales</taxon>
        <taxon>Teratosphaeriaceae</taxon>
        <taxon>Hortaea</taxon>
    </lineage>
</organism>
<feature type="compositionally biased region" description="Basic and acidic residues" evidence="7">
    <location>
        <begin position="271"/>
        <end position="353"/>
    </location>
</feature>
<feature type="compositionally biased region" description="Basic residues" evidence="7">
    <location>
        <begin position="122"/>
        <end position="133"/>
    </location>
</feature>
<dbReference type="AlphaFoldDB" id="A0A1Z5SQP7"/>
<dbReference type="SMART" id="SM00271">
    <property type="entry name" value="DnaJ"/>
    <property type="match status" value="1"/>
</dbReference>
<dbReference type="OrthoDB" id="1690618at2759"/>
<dbReference type="PROSITE" id="PS50076">
    <property type="entry name" value="DNAJ_2"/>
    <property type="match status" value="1"/>
</dbReference>
<evidence type="ECO:0000313" key="10">
    <source>
        <dbReference type="Proteomes" id="UP000194280"/>
    </source>
</evidence>
<keyword evidence="3" id="KW-0963">Cytoplasm</keyword>
<feature type="region of interest" description="Disordered" evidence="7">
    <location>
        <begin position="122"/>
        <end position="142"/>
    </location>
</feature>
<dbReference type="STRING" id="1157616.A0A1Z5SQP7"/>
<evidence type="ECO:0000256" key="4">
    <source>
        <dbReference type="ARBA" id="ARBA00022857"/>
    </source>
</evidence>
<dbReference type="InterPro" id="IPR001623">
    <property type="entry name" value="DnaJ_domain"/>
</dbReference>
<keyword evidence="10" id="KW-1185">Reference proteome</keyword>
<dbReference type="FunFam" id="3.40.50.720:FF:000173">
    <property type="entry name" value="3-oxoacyl-[acyl-carrier protein] reductase"/>
    <property type="match status" value="1"/>
</dbReference>
<feature type="compositionally biased region" description="Basic and acidic residues" evidence="7">
    <location>
        <begin position="168"/>
        <end position="185"/>
    </location>
</feature>
<dbReference type="VEuPathDB" id="FungiDB:BTJ68_13018"/>
<dbReference type="FunCoup" id="A0A1Z5SQP7">
    <property type="interactions" value="185"/>
</dbReference>
<dbReference type="Gene3D" id="1.10.287.110">
    <property type="entry name" value="DnaJ domain"/>
    <property type="match status" value="1"/>
</dbReference>
<name>A0A1Z5SQP7_HORWE</name>
<evidence type="ECO:0000256" key="1">
    <source>
        <dbReference type="ARBA" id="ARBA00004496"/>
    </source>
</evidence>
<dbReference type="Pfam" id="PF21884">
    <property type="entry name" value="ZUO1-like_ZHD"/>
    <property type="match status" value="1"/>
</dbReference>